<feature type="region of interest" description="Disordered" evidence="1">
    <location>
        <begin position="152"/>
        <end position="212"/>
    </location>
</feature>
<organism evidence="3 4">
    <name type="scientific">Globisporangium ultimum (strain ATCC 200006 / CBS 805.95 / DAOM BR144)</name>
    <name type="common">Pythium ultimum</name>
    <dbReference type="NCBI Taxonomy" id="431595"/>
    <lineage>
        <taxon>Eukaryota</taxon>
        <taxon>Sar</taxon>
        <taxon>Stramenopiles</taxon>
        <taxon>Oomycota</taxon>
        <taxon>Peronosporomycetes</taxon>
        <taxon>Pythiales</taxon>
        <taxon>Pythiaceae</taxon>
        <taxon>Globisporangium</taxon>
    </lineage>
</organism>
<name>K3X437_GLOUD</name>
<evidence type="ECO:0000256" key="1">
    <source>
        <dbReference type="SAM" id="MobiDB-lite"/>
    </source>
</evidence>
<protein>
    <recommendedName>
        <fullName evidence="5">Mesoderm development candidate 2</fullName>
    </recommendedName>
</protein>
<feature type="compositionally biased region" description="Polar residues" evidence="1">
    <location>
        <begin position="152"/>
        <end position="161"/>
    </location>
</feature>
<dbReference type="GO" id="GO:0006457">
    <property type="term" value="P:protein folding"/>
    <property type="evidence" value="ECO:0007669"/>
    <property type="project" value="InterPro"/>
</dbReference>
<dbReference type="Gene3D" id="3.30.70.260">
    <property type="match status" value="1"/>
</dbReference>
<dbReference type="InParanoid" id="K3X437"/>
<reference evidence="4" key="1">
    <citation type="journal article" date="2010" name="Genome Biol.">
        <title>Genome sequence of the necrotrophic plant pathogen Pythium ultimum reveals original pathogenicity mechanisms and effector repertoire.</title>
        <authorList>
            <person name="Levesque C.A."/>
            <person name="Brouwer H."/>
            <person name="Cano L."/>
            <person name="Hamilton J.P."/>
            <person name="Holt C."/>
            <person name="Huitema E."/>
            <person name="Raffaele S."/>
            <person name="Robideau G.P."/>
            <person name="Thines M."/>
            <person name="Win J."/>
            <person name="Zerillo M.M."/>
            <person name="Beakes G.W."/>
            <person name="Boore J.L."/>
            <person name="Busam D."/>
            <person name="Dumas B."/>
            <person name="Ferriera S."/>
            <person name="Fuerstenberg S.I."/>
            <person name="Gachon C.M."/>
            <person name="Gaulin E."/>
            <person name="Govers F."/>
            <person name="Grenville-Briggs L."/>
            <person name="Horner N."/>
            <person name="Hostetler J."/>
            <person name="Jiang R.H."/>
            <person name="Johnson J."/>
            <person name="Krajaejun T."/>
            <person name="Lin H."/>
            <person name="Meijer H.J."/>
            <person name="Moore B."/>
            <person name="Morris P."/>
            <person name="Phuntmart V."/>
            <person name="Puiu D."/>
            <person name="Shetty J."/>
            <person name="Stajich J.E."/>
            <person name="Tripathy S."/>
            <person name="Wawra S."/>
            <person name="van West P."/>
            <person name="Whitty B.R."/>
            <person name="Coutinho P.M."/>
            <person name="Henrissat B."/>
            <person name="Martin F."/>
            <person name="Thomas P.D."/>
            <person name="Tyler B.M."/>
            <person name="De Vries R.P."/>
            <person name="Kamoun S."/>
            <person name="Yandell M."/>
            <person name="Tisserat N."/>
            <person name="Buell C.R."/>
        </authorList>
    </citation>
    <scope>NUCLEOTIDE SEQUENCE</scope>
    <source>
        <strain evidence="4">DAOM:BR144</strain>
    </source>
</reference>
<proteinExistence type="predicted"/>
<evidence type="ECO:0000313" key="3">
    <source>
        <dbReference type="EnsemblProtists" id="PYU1_T011986"/>
    </source>
</evidence>
<dbReference type="Proteomes" id="UP000019132">
    <property type="component" value="Unassembled WGS sequence"/>
</dbReference>
<dbReference type="EnsemblProtists" id="PYU1_T011986">
    <property type="protein sequence ID" value="PYU1_T011986"/>
    <property type="gene ID" value="PYU1_G011960"/>
</dbReference>
<reference evidence="4" key="2">
    <citation type="submission" date="2010-04" db="EMBL/GenBank/DDBJ databases">
        <authorList>
            <person name="Buell R."/>
            <person name="Hamilton J."/>
            <person name="Hostetler J."/>
        </authorList>
    </citation>
    <scope>NUCLEOTIDE SEQUENCE [LARGE SCALE GENOMIC DNA]</scope>
    <source>
        <strain evidence="4">DAOM:BR144</strain>
    </source>
</reference>
<evidence type="ECO:0000313" key="4">
    <source>
        <dbReference type="Proteomes" id="UP000019132"/>
    </source>
</evidence>
<dbReference type="OMA" id="ERQWEKG"/>
<dbReference type="AlphaFoldDB" id="K3X437"/>
<dbReference type="EMBL" id="GL376621">
    <property type="status" value="NOT_ANNOTATED_CDS"/>
    <property type="molecule type" value="Genomic_DNA"/>
</dbReference>
<sequence>MTRMHKRSRAVLLAACLCWLVALATVQAARKPQIDYDALEKAWEAGDTEQELRSVGDEQVQSLAEKSEADAKALGPQMVFVTLRDDSHGAAQKDLTDLASRWKELLWNGGLDVNIYEIEHAKLLVGLQKGIQVDDLHRFLLEQPEVHEFEWNGQTFSASSSRNEKHRRLHDKTSKQQHKKNSKSKSRVHKGDSKSKGAKKQVSATTNEKSEL</sequence>
<feature type="compositionally biased region" description="Polar residues" evidence="1">
    <location>
        <begin position="202"/>
        <end position="212"/>
    </location>
</feature>
<evidence type="ECO:0000256" key="2">
    <source>
        <dbReference type="SAM" id="SignalP"/>
    </source>
</evidence>
<evidence type="ECO:0008006" key="5">
    <source>
        <dbReference type="Google" id="ProtNLM"/>
    </source>
</evidence>
<dbReference type="PANTHER" id="PTHR36357:SF1">
    <property type="entry name" value="OS03G0148300 PROTEIN"/>
    <property type="match status" value="1"/>
</dbReference>
<dbReference type="VEuPathDB" id="FungiDB:PYU1_G011960"/>
<feature type="compositionally biased region" description="Basic residues" evidence="1">
    <location>
        <begin position="164"/>
        <end position="188"/>
    </location>
</feature>
<feature type="chain" id="PRO_5003868380" description="Mesoderm development candidate 2" evidence="2">
    <location>
        <begin position="29"/>
        <end position="212"/>
    </location>
</feature>
<reference evidence="3" key="3">
    <citation type="submission" date="2015-02" db="UniProtKB">
        <authorList>
            <consortium name="EnsemblProtists"/>
        </authorList>
    </citation>
    <scope>IDENTIFICATION</scope>
    <source>
        <strain evidence="3">DAOM BR144</strain>
    </source>
</reference>
<accession>K3X437</accession>
<keyword evidence="4" id="KW-1185">Reference proteome</keyword>
<dbReference type="eggNOG" id="ENOG502SAIN">
    <property type="taxonomic scope" value="Eukaryota"/>
</dbReference>
<dbReference type="Pfam" id="PF10185">
    <property type="entry name" value="Mesd"/>
    <property type="match status" value="1"/>
</dbReference>
<keyword evidence="2" id="KW-0732">Signal</keyword>
<dbReference type="PANTHER" id="PTHR36357">
    <property type="entry name" value="OS03G0148300 PROTEIN"/>
    <property type="match status" value="1"/>
</dbReference>
<dbReference type="InterPro" id="IPR019330">
    <property type="entry name" value="MESD"/>
</dbReference>
<dbReference type="HOGENOM" id="CLU_107384_0_0_1"/>
<feature type="signal peptide" evidence="2">
    <location>
        <begin position="1"/>
        <end position="28"/>
    </location>
</feature>